<dbReference type="Gene3D" id="3.40.47.10">
    <property type="match status" value="2"/>
</dbReference>
<feature type="domain" description="Beta-ketoacyl-[acyl-carrier-protein] synthase III N-terminal" evidence="4">
    <location>
        <begin position="128"/>
        <end position="200"/>
    </location>
</feature>
<organism evidence="5 6">
    <name type="scientific">Sphingobacterium kyonggiense</name>
    <dbReference type="NCBI Taxonomy" id="714075"/>
    <lineage>
        <taxon>Bacteria</taxon>
        <taxon>Pseudomonadati</taxon>
        <taxon>Bacteroidota</taxon>
        <taxon>Sphingobacteriia</taxon>
        <taxon>Sphingobacteriales</taxon>
        <taxon>Sphingobacteriaceae</taxon>
        <taxon>Sphingobacterium</taxon>
    </lineage>
</organism>
<dbReference type="SUPFAM" id="SSF53901">
    <property type="entry name" value="Thiolase-like"/>
    <property type="match status" value="1"/>
</dbReference>
<dbReference type="InterPro" id="IPR013751">
    <property type="entry name" value="ACP_syn_III_N"/>
</dbReference>
<dbReference type="CDD" id="cd00830">
    <property type="entry name" value="KAS_III"/>
    <property type="match status" value="1"/>
</dbReference>
<sequence length="352" mass="38511">MRSKIIGTGACHSLVDVPNSHFAEHVFFDEAGEKLKDSLKVINKLEAITGIAARRYAKDNKVASDLAFEAAEAAIQNAEIDKESIDYIIVTHNYGDIPKGTRQSDMVPSIAARVKHLLGIKNNSCIAYDMIFGCAGWIESVIHADAFIRSGLAKRCLVIGVDVLSRVIDPADRDSMIFADGAGAGILELTSLDTGILATASATFSVDEVDYINFEGSYNEEESPGRRFIKMKGRKIYEFALVEVPAAMKTCLDKAGIDIDDLKKVFIHQANEKMDQAILDRFYKLYDKPAPEGIMPMNIKDFGNSSVATVPTLYDMVRRGQVEGQELNKGDIILFAAVGAGMSLNAIVYRVD</sequence>
<evidence type="ECO:0000256" key="2">
    <source>
        <dbReference type="ARBA" id="ARBA00023315"/>
    </source>
</evidence>
<evidence type="ECO:0000313" key="5">
    <source>
        <dbReference type="EMBL" id="GAA4139764.1"/>
    </source>
</evidence>
<dbReference type="PANTHER" id="PTHR34069:SF2">
    <property type="entry name" value="BETA-KETOACYL-[ACYL-CARRIER-PROTEIN] SYNTHASE III"/>
    <property type="match status" value="1"/>
</dbReference>
<dbReference type="PANTHER" id="PTHR34069">
    <property type="entry name" value="3-OXOACYL-[ACYL-CARRIER-PROTEIN] SYNTHASE 3"/>
    <property type="match status" value="1"/>
</dbReference>
<evidence type="ECO:0000259" key="3">
    <source>
        <dbReference type="Pfam" id="PF08541"/>
    </source>
</evidence>
<dbReference type="InterPro" id="IPR013747">
    <property type="entry name" value="ACP_syn_III_C"/>
</dbReference>
<dbReference type="RefSeq" id="WP_344674389.1">
    <property type="nucleotide sequence ID" value="NZ_BAAAZI010000007.1"/>
</dbReference>
<keyword evidence="1" id="KW-0808">Transferase</keyword>
<dbReference type="InterPro" id="IPR016039">
    <property type="entry name" value="Thiolase-like"/>
</dbReference>
<dbReference type="Pfam" id="PF08545">
    <property type="entry name" value="ACP_syn_III"/>
    <property type="match status" value="1"/>
</dbReference>
<dbReference type="Pfam" id="PF08541">
    <property type="entry name" value="ACP_syn_III_C"/>
    <property type="match status" value="1"/>
</dbReference>
<accession>A0ABP7YQT2</accession>
<reference evidence="6" key="1">
    <citation type="journal article" date="2019" name="Int. J. Syst. Evol. Microbiol.">
        <title>The Global Catalogue of Microorganisms (GCM) 10K type strain sequencing project: providing services to taxonomists for standard genome sequencing and annotation.</title>
        <authorList>
            <consortium name="The Broad Institute Genomics Platform"/>
            <consortium name="The Broad Institute Genome Sequencing Center for Infectious Disease"/>
            <person name="Wu L."/>
            <person name="Ma J."/>
        </authorList>
    </citation>
    <scope>NUCLEOTIDE SEQUENCE [LARGE SCALE GENOMIC DNA]</scope>
    <source>
        <strain evidence="6">JCM 16704</strain>
    </source>
</reference>
<keyword evidence="6" id="KW-1185">Reference proteome</keyword>
<keyword evidence="2" id="KW-0012">Acyltransferase</keyword>
<evidence type="ECO:0000259" key="4">
    <source>
        <dbReference type="Pfam" id="PF08545"/>
    </source>
</evidence>
<dbReference type="Proteomes" id="UP001500101">
    <property type="component" value="Unassembled WGS sequence"/>
</dbReference>
<evidence type="ECO:0000256" key="1">
    <source>
        <dbReference type="ARBA" id="ARBA00022679"/>
    </source>
</evidence>
<name>A0ABP7YQT2_9SPHI</name>
<evidence type="ECO:0000313" key="6">
    <source>
        <dbReference type="Proteomes" id="UP001500101"/>
    </source>
</evidence>
<comment type="caution">
    <text evidence="5">The sequence shown here is derived from an EMBL/GenBank/DDBJ whole genome shotgun (WGS) entry which is preliminary data.</text>
</comment>
<feature type="domain" description="Beta-ketoacyl-[acyl-carrier-protein] synthase III C-terminal" evidence="3">
    <location>
        <begin position="252"/>
        <end position="350"/>
    </location>
</feature>
<gene>
    <name evidence="5" type="ORF">GCM10022216_18230</name>
</gene>
<proteinExistence type="predicted"/>
<protein>
    <submittedName>
        <fullName evidence="5">Ketoacyl-ACP synthase III</fullName>
    </submittedName>
</protein>
<dbReference type="EMBL" id="BAAAZI010000007">
    <property type="protein sequence ID" value="GAA4139764.1"/>
    <property type="molecule type" value="Genomic_DNA"/>
</dbReference>